<dbReference type="Gene3D" id="2.60.40.3140">
    <property type="match status" value="1"/>
</dbReference>
<reference evidence="2 3" key="1">
    <citation type="submission" date="2018-08" db="EMBL/GenBank/DDBJ databases">
        <title>Genomic Encyclopedia of Type Strains, Phase III (KMG-III): the genomes of soil and plant-associated and newly described type strains.</title>
        <authorList>
            <person name="Whitman W."/>
        </authorList>
    </citation>
    <scope>NUCLEOTIDE SEQUENCE [LARGE SCALE GENOMIC DNA]</scope>
    <source>
        <strain evidence="2 3">325-5</strain>
    </source>
</reference>
<feature type="chain" id="PRO_5017556699" evidence="1">
    <location>
        <begin position="19"/>
        <end position="651"/>
    </location>
</feature>
<dbReference type="AlphaFoldDB" id="A0A3D9RYZ3"/>
<dbReference type="Proteomes" id="UP000256429">
    <property type="component" value="Unassembled WGS sequence"/>
</dbReference>
<protein>
    <submittedName>
        <fullName evidence="2">Uncharacterized protein DUF3857</fullName>
    </submittedName>
</protein>
<gene>
    <name evidence="2" type="ORF">BX611_1405</name>
</gene>
<evidence type="ECO:0000256" key="1">
    <source>
        <dbReference type="SAM" id="SignalP"/>
    </source>
</evidence>
<organism evidence="2 3">
    <name type="scientific">Lutibacter oceani</name>
    <dbReference type="NCBI Taxonomy" id="1853311"/>
    <lineage>
        <taxon>Bacteria</taxon>
        <taxon>Pseudomonadati</taxon>
        <taxon>Bacteroidota</taxon>
        <taxon>Flavobacteriia</taxon>
        <taxon>Flavobacteriales</taxon>
        <taxon>Flavobacteriaceae</taxon>
        <taxon>Lutibacter</taxon>
    </lineage>
</organism>
<dbReference type="OrthoDB" id="98874at2"/>
<proteinExistence type="predicted"/>
<keyword evidence="1" id="KW-0732">Signal</keyword>
<dbReference type="RefSeq" id="WP_115879533.1">
    <property type="nucleotide sequence ID" value="NZ_QTTQ01000010.1"/>
</dbReference>
<accession>A0A3D9RYZ3</accession>
<evidence type="ECO:0000313" key="3">
    <source>
        <dbReference type="Proteomes" id="UP000256429"/>
    </source>
</evidence>
<name>A0A3D9RYZ3_9FLAO</name>
<sequence>MKKIASLFILITTIITSAQNKSTNNFGITSKELNLKIYEKDSTANALVLFESGNSEFKEDRYNIIIRTKYYYKIKIFNRDGYKNASFSIPLYNNKNNFDKIKDIKAVTHNLKENTPLEKDQIFEEKVNENWKLVKFTMPNLTEGCIIEVSYTIETPFKFNLTGWEFQSDIPKLFSQFKASIPGNYVYNRQLKGYLKLKTNSSTIKKNCFRVTGFSGHSDCEEVVYEMENIPAFEEEDYMTDTDNFLAKIKFELSETKWFDGKVYKYTKTWGDVDKEFKKDKNIGTQIKKANYFKDKLPIEITSLPSEIEKAKSIYYFIQNHFKWNEKYSIFKNVNVKNAFEKKTGNVGEINISLINALKLANLNAELVVLSVRNNGFATKLYPVISDFNYLIAKVNIDGTYFLLDATEKLLPFGLLPFRCLNGYGRVMDFEKDSYWIDIKPNEKNITNLTALLELKEDGTIIGKIRKYYSGYNAFLRREKSFSLQEDDLISEFESSFTDLEVINYEIINKDEKEKPLIENFEVKIENLDNVNTIYFNPFFDEKFSKNPFKQKNRLYPVDFGYPRQFSTNFSLEVPDNFNIESFPKNKSIALNDNGGNFSLLIRKNQNFKITMKSDFKIKKPIYFNVEYYLLKELFNQVINSQKTPIILKKI</sequence>
<comment type="caution">
    <text evidence="2">The sequence shown here is derived from an EMBL/GenBank/DDBJ whole genome shotgun (WGS) entry which is preliminary data.</text>
</comment>
<feature type="signal peptide" evidence="1">
    <location>
        <begin position="1"/>
        <end position="18"/>
    </location>
</feature>
<dbReference type="Gene3D" id="2.60.120.1130">
    <property type="match status" value="1"/>
</dbReference>
<dbReference type="EMBL" id="QTTQ01000010">
    <property type="protein sequence ID" value="REE81865.1"/>
    <property type="molecule type" value="Genomic_DNA"/>
</dbReference>
<evidence type="ECO:0000313" key="2">
    <source>
        <dbReference type="EMBL" id="REE81865.1"/>
    </source>
</evidence>
<keyword evidence="3" id="KW-1185">Reference proteome</keyword>
<dbReference type="Gene3D" id="3.10.620.30">
    <property type="match status" value="1"/>
</dbReference>